<dbReference type="Proteomes" id="UP000018733">
    <property type="component" value="Unassembled WGS sequence"/>
</dbReference>
<evidence type="ECO:0000259" key="5">
    <source>
        <dbReference type="PROSITE" id="PS51384"/>
    </source>
</evidence>
<dbReference type="Pfam" id="PF00175">
    <property type="entry name" value="NAD_binding_1"/>
    <property type="match status" value="1"/>
</dbReference>
<name>V8QQP3_9BURK</name>
<dbReference type="EC" id="1.18.1.2" evidence="2"/>
<dbReference type="PATRIC" id="fig|1424334.3.peg.2554"/>
<dbReference type="AlphaFoldDB" id="V8QQP3"/>
<organism evidence="6 7">
    <name type="scientific">Advenella kashmirensis W13003</name>
    <dbReference type="NCBI Taxonomy" id="1424334"/>
    <lineage>
        <taxon>Bacteria</taxon>
        <taxon>Pseudomonadati</taxon>
        <taxon>Pseudomonadota</taxon>
        <taxon>Betaproteobacteria</taxon>
        <taxon>Burkholderiales</taxon>
        <taxon>Alcaligenaceae</taxon>
    </lineage>
</organism>
<dbReference type="STRING" id="1424334.W822_12725"/>
<proteinExistence type="inferred from homology"/>
<evidence type="ECO:0000313" key="6">
    <source>
        <dbReference type="EMBL" id="ETF01658.1"/>
    </source>
</evidence>
<dbReference type="CDD" id="cd06195">
    <property type="entry name" value="FNR1"/>
    <property type="match status" value="1"/>
</dbReference>
<dbReference type="InterPro" id="IPR017927">
    <property type="entry name" value="FAD-bd_FR_type"/>
</dbReference>
<dbReference type="HOGENOM" id="CLU_003827_3_0_4"/>
<evidence type="ECO:0000256" key="4">
    <source>
        <dbReference type="ARBA" id="ARBA00047776"/>
    </source>
</evidence>
<dbReference type="InterPro" id="IPR033892">
    <property type="entry name" value="FNR_bac"/>
</dbReference>
<dbReference type="GO" id="GO:0004324">
    <property type="term" value="F:ferredoxin-NADP+ reductase activity"/>
    <property type="evidence" value="ECO:0007669"/>
    <property type="project" value="UniProtKB-EC"/>
</dbReference>
<dbReference type="InterPro" id="IPR017938">
    <property type="entry name" value="Riboflavin_synthase-like_b-brl"/>
</dbReference>
<dbReference type="RefSeq" id="WP_024005505.1">
    <property type="nucleotide sequence ID" value="NZ_KI650980.1"/>
</dbReference>
<dbReference type="Gene3D" id="2.40.30.10">
    <property type="entry name" value="Translation factors"/>
    <property type="match status" value="1"/>
</dbReference>
<dbReference type="InterPro" id="IPR051930">
    <property type="entry name" value="FNR_type-1"/>
</dbReference>
<comment type="caution">
    <text evidence="6">The sequence shown here is derived from an EMBL/GenBank/DDBJ whole genome shotgun (WGS) entry which is preliminary data.</text>
</comment>
<dbReference type="OrthoDB" id="9784483at2"/>
<keyword evidence="7" id="KW-1185">Reference proteome</keyword>
<dbReference type="GO" id="GO:0034599">
    <property type="term" value="P:cellular response to oxidative stress"/>
    <property type="evidence" value="ECO:0007669"/>
    <property type="project" value="TreeGrafter"/>
</dbReference>
<dbReference type="PANTHER" id="PTHR47878">
    <property type="entry name" value="OXIDOREDUCTASE FAD/NAD(P)-BINDING DOMAIN PROTEIN"/>
    <property type="match status" value="1"/>
</dbReference>
<dbReference type="Gene3D" id="3.40.50.80">
    <property type="entry name" value="Nucleotide-binding domain of ferredoxin-NADP reductase (FNR) module"/>
    <property type="match status" value="1"/>
</dbReference>
<protein>
    <recommendedName>
        <fullName evidence="2">ferredoxin--NADP(+) reductase</fullName>
        <ecNumber evidence="2">1.18.1.2</ecNumber>
    </recommendedName>
</protein>
<evidence type="ECO:0000313" key="7">
    <source>
        <dbReference type="Proteomes" id="UP000018733"/>
    </source>
</evidence>
<dbReference type="PRINTS" id="PR00410">
    <property type="entry name" value="PHEHYDRXLASE"/>
</dbReference>
<dbReference type="SUPFAM" id="SSF52343">
    <property type="entry name" value="Ferredoxin reductase-like, C-terminal NADP-linked domain"/>
    <property type="match status" value="1"/>
</dbReference>
<evidence type="ECO:0000256" key="1">
    <source>
        <dbReference type="ARBA" id="ARBA00008312"/>
    </source>
</evidence>
<comment type="similarity">
    <text evidence="1">Belongs to the ferredoxin--NADP reductase type 1 family.</text>
</comment>
<sequence length="259" mass="28899">MTQEKYTRQTITARTEWIPGKLFSITTTRDPAFQFVPGQFARLGLPENPQINAAPDLWRAYSMVTPPHANELAFYSIVVPDGLFSPRLRDLQIGDAIYIDKTAFGFMTPERFPQGGQLWMLATGTGLSAYLPMLDDPNTWQQFEKIILVHGVREANELTYQDDIARFARTHARHEGQFTYLPATSREKLPGAPQARITTLIETGELESLANATLDPAVARVMLCGNPAMVTDARKLLTDKGFAPGRRGIPGSLAVENYW</sequence>
<dbReference type="PROSITE" id="PS51384">
    <property type="entry name" value="FAD_FR"/>
    <property type="match status" value="1"/>
</dbReference>
<evidence type="ECO:0000256" key="2">
    <source>
        <dbReference type="ARBA" id="ARBA00013223"/>
    </source>
</evidence>
<feature type="domain" description="FAD-binding FR-type" evidence="5">
    <location>
        <begin position="4"/>
        <end position="110"/>
    </location>
</feature>
<reference evidence="6 7" key="1">
    <citation type="journal article" date="2014" name="Genome Announc.">
        <title>Draft Genome Sequence of Advenella kashmirensis Strain W13003, a Polycyclic Aromatic Hydrocarbon-Degrading Bacterium.</title>
        <authorList>
            <person name="Wang X."/>
            <person name="Jin D."/>
            <person name="Zhou L."/>
            <person name="Wu L."/>
            <person name="An W."/>
            <person name="Zhao L."/>
        </authorList>
    </citation>
    <scope>NUCLEOTIDE SEQUENCE [LARGE SCALE GENOMIC DNA]</scope>
    <source>
        <strain evidence="6 7">W13003</strain>
    </source>
</reference>
<accession>V8QQP3</accession>
<dbReference type="GO" id="GO:0000166">
    <property type="term" value="F:nucleotide binding"/>
    <property type="evidence" value="ECO:0007669"/>
    <property type="project" value="UniProtKB-KW"/>
</dbReference>
<dbReference type="eggNOG" id="COG1018">
    <property type="taxonomic scope" value="Bacteria"/>
</dbReference>
<keyword evidence="3" id="KW-0547">Nucleotide-binding</keyword>
<dbReference type="EMBL" id="AYXT01000010">
    <property type="protein sequence ID" value="ETF01658.1"/>
    <property type="molecule type" value="Genomic_DNA"/>
</dbReference>
<dbReference type="InterPro" id="IPR001433">
    <property type="entry name" value="OxRdtase_FAD/NAD-bd"/>
</dbReference>
<gene>
    <name evidence="6" type="ORF">W822_12725</name>
</gene>
<evidence type="ECO:0000256" key="3">
    <source>
        <dbReference type="ARBA" id="ARBA00022741"/>
    </source>
</evidence>
<dbReference type="SUPFAM" id="SSF63380">
    <property type="entry name" value="Riboflavin synthase domain-like"/>
    <property type="match status" value="1"/>
</dbReference>
<dbReference type="GO" id="GO:0042167">
    <property type="term" value="P:heme catabolic process"/>
    <property type="evidence" value="ECO:0007669"/>
    <property type="project" value="TreeGrafter"/>
</dbReference>
<dbReference type="PANTHER" id="PTHR47878:SF2">
    <property type="entry name" value="OXIDOREDUCTASE FAD_NAD(P)-BINDING DOMAIN PROTEIN"/>
    <property type="match status" value="1"/>
</dbReference>
<comment type="catalytic activity">
    <reaction evidence="4">
        <text>2 reduced [2Fe-2S]-[ferredoxin] + NADP(+) + H(+) = 2 oxidized [2Fe-2S]-[ferredoxin] + NADPH</text>
        <dbReference type="Rhea" id="RHEA:20125"/>
        <dbReference type="Rhea" id="RHEA-COMP:10000"/>
        <dbReference type="Rhea" id="RHEA-COMP:10001"/>
        <dbReference type="ChEBI" id="CHEBI:15378"/>
        <dbReference type="ChEBI" id="CHEBI:33737"/>
        <dbReference type="ChEBI" id="CHEBI:33738"/>
        <dbReference type="ChEBI" id="CHEBI:57783"/>
        <dbReference type="ChEBI" id="CHEBI:58349"/>
        <dbReference type="EC" id="1.18.1.2"/>
    </reaction>
</comment>
<dbReference type="InterPro" id="IPR039261">
    <property type="entry name" value="FNR_nucleotide-bd"/>
</dbReference>